<evidence type="ECO:0000313" key="1">
    <source>
        <dbReference type="EMBL" id="PBK65063.1"/>
    </source>
</evidence>
<gene>
    <name evidence="1" type="ORF">ARMSODRAFT_892158</name>
</gene>
<name>A0A2H3BMF9_9AGAR</name>
<sequence length="355" mass="39969">MKSEKLHETWDGWPDGDFDLDIDHTTFEATKKLMVHWSMKVNGGDKIHSVNAETWQAGKRSTRLCLGHMECDKETCRVIIRPKIDKPSREKQLAIDCRCGAELEFRELASSQPHLKALALIVGHPTLQGPHGKSVADIATSLTNAGRVQYECNKIRKSSGKKGASTDQHFLDIYSGFSQAHPDFIIRRVFREVIVISLQSAYMSSTVIKDTIIGEPVNGMVSDAAHGWWRKRTSLLIVTSTYSTILMCWVPALFSYSNGASKEHYMHHFYALFKSMAKQAEKTNTELTDEILAQVVDFSEAERSGYILAFAKFRHKQGDSRTQDQLLADGAKLLKGCEQHFRNAVTHIKRIGSII</sequence>
<feature type="non-terminal residue" evidence="1">
    <location>
        <position position="355"/>
    </location>
</feature>
<dbReference type="EMBL" id="KZ293447">
    <property type="protein sequence ID" value="PBK65063.1"/>
    <property type="molecule type" value="Genomic_DNA"/>
</dbReference>
<organism evidence="1 2">
    <name type="scientific">Armillaria solidipes</name>
    <dbReference type="NCBI Taxonomy" id="1076256"/>
    <lineage>
        <taxon>Eukaryota</taxon>
        <taxon>Fungi</taxon>
        <taxon>Dikarya</taxon>
        <taxon>Basidiomycota</taxon>
        <taxon>Agaricomycotina</taxon>
        <taxon>Agaricomycetes</taxon>
        <taxon>Agaricomycetidae</taxon>
        <taxon>Agaricales</taxon>
        <taxon>Marasmiineae</taxon>
        <taxon>Physalacriaceae</taxon>
        <taxon>Armillaria</taxon>
    </lineage>
</organism>
<protein>
    <recommendedName>
        <fullName evidence="3">GCM domain-containing protein</fullName>
    </recommendedName>
</protein>
<evidence type="ECO:0000313" key="2">
    <source>
        <dbReference type="Proteomes" id="UP000218334"/>
    </source>
</evidence>
<keyword evidence="2" id="KW-1185">Reference proteome</keyword>
<accession>A0A2H3BMF9</accession>
<dbReference type="STRING" id="1076256.A0A2H3BMF9"/>
<reference evidence="2" key="1">
    <citation type="journal article" date="2017" name="Nat. Ecol. Evol.">
        <title>Genome expansion and lineage-specific genetic innovations in the forest pathogenic fungi Armillaria.</title>
        <authorList>
            <person name="Sipos G."/>
            <person name="Prasanna A.N."/>
            <person name="Walter M.C."/>
            <person name="O'Connor E."/>
            <person name="Balint B."/>
            <person name="Krizsan K."/>
            <person name="Kiss B."/>
            <person name="Hess J."/>
            <person name="Varga T."/>
            <person name="Slot J."/>
            <person name="Riley R."/>
            <person name="Boka B."/>
            <person name="Rigling D."/>
            <person name="Barry K."/>
            <person name="Lee J."/>
            <person name="Mihaltcheva S."/>
            <person name="LaButti K."/>
            <person name="Lipzen A."/>
            <person name="Waldron R."/>
            <person name="Moloney N.M."/>
            <person name="Sperisen C."/>
            <person name="Kredics L."/>
            <person name="Vagvoelgyi C."/>
            <person name="Patrignani A."/>
            <person name="Fitzpatrick D."/>
            <person name="Nagy I."/>
            <person name="Doyle S."/>
            <person name="Anderson J.B."/>
            <person name="Grigoriev I.V."/>
            <person name="Gueldener U."/>
            <person name="Muensterkoetter M."/>
            <person name="Nagy L.G."/>
        </authorList>
    </citation>
    <scope>NUCLEOTIDE SEQUENCE [LARGE SCALE GENOMIC DNA]</scope>
    <source>
        <strain evidence="2">28-4</strain>
    </source>
</reference>
<dbReference type="AlphaFoldDB" id="A0A2H3BMF9"/>
<proteinExistence type="predicted"/>
<dbReference type="Proteomes" id="UP000218334">
    <property type="component" value="Unassembled WGS sequence"/>
</dbReference>
<evidence type="ECO:0008006" key="3">
    <source>
        <dbReference type="Google" id="ProtNLM"/>
    </source>
</evidence>